<dbReference type="CDD" id="cd00564">
    <property type="entry name" value="TMP_TenI"/>
    <property type="match status" value="1"/>
</dbReference>
<evidence type="ECO:0000313" key="5">
    <source>
        <dbReference type="Proteomes" id="UP000031449"/>
    </source>
</evidence>
<dbReference type="BioCyc" id="JESP1508404:G14D9-12915-MONOMER"/>
<dbReference type="NCBIfam" id="NF005819">
    <property type="entry name" value="PRK07695.1"/>
    <property type="match status" value="1"/>
</dbReference>
<dbReference type="Gene3D" id="3.20.20.70">
    <property type="entry name" value="Aldolase class I"/>
    <property type="match status" value="1"/>
</dbReference>
<dbReference type="Pfam" id="PF02581">
    <property type="entry name" value="TMP-TENI"/>
    <property type="match status" value="1"/>
</dbReference>
<dbReference type="GO" id="GO:0005737">
    <property type="term" value="C:cytoplasm"/>
    <property type="evidence" value="ECO:0007669"/>
    <property type="project" value="TreeGrafter"/>
</dbReference>
<dbReference type="InterPro" id="IPR036206">
    <property type="entry name" value="ThiamineP_synth_sf"/>
</dbReference>
<dbReference type="KEGG" id="jeo:JMA_36340"/>
<dbReference type="Proteomes" id="UP000031449">
    <property type="component" value="Chromosome"/>
</dbReference>
<dbReference type="GO" id="GO:0009228">
    <property type="term" value="P:thiamine biosynthetic process"/>
    <property type="evidence" value="ECO:0007669"/>
    <property type="project" value="UniProtKB-KW"/>
</dbReference>
<name>A0A0B5AS83_9BACL</name>
<evidence type="ECO:0000256" key="1">
    <source>
        <dbReference type="ARBA" id="ARBA00004948"/>
    </source>
</evidence>
<dbReference type="PANTHER" id="PTHR20857:SF22">
    <property type="entry name" value="THIAZOLE TAUTOMERASE"/>
    <property type="match status" value="1"/>
</dbReference>
<dbReference type="GO" id="GO:0004789">
    <property type="term" value="F:thiamine-phosphate diphosphorylase activity"/>
    <property type="evidence" value="ECO:0007669"/>
    <property type="project" value="UniProtKB-EC"/>
</dbReference>
<comment type="pathway">
    <text evidence="1">Cofactor biosynthesis; thiamine diphosphate biosynthesis.</text>
</comment>
<accession>A0A0B5AS83</accession>
<keyword evidence="4" id="KW-0808">Transferase</keyword>
<dbReference type="InterPro" id="IPR013785">
    <property type="entry name" value="Aldolase_TIM"/>
</dbReference>
<evidence type="ECO:0000259" key="3">
    <source>
        <dbReference type="Pfam" id="PF02581"/>
    </source>
</evidence>
<dbReference type="STRING" id="1508404.JMA_36340"/>
<dbReference type="EC" id="2.5.1.3" evidence="4"/>
<dbReference type="PANTHER" id="PTHR20857">
    <property type="entry name" value="THIAMINE-PHOSPHATE PYROPHOSPHORYLASE"/>
    <property type="match status" value="1"/>
</dbReference>
<feature type="domain" description="Thiamine phosphate synthase/TenI" evidence="3">
    <location>
        <begin position="8"/>
        <end position="182"/>
    </location>
</feature>
<dbReference type="HOGENOM" id="CLU_018272_3_4_9"/>
<dbReference type="OrthoDB" id="9815348at2"/>
<proteinExistence type="predicted"/>
<dbReference type="SUPFAM" id="SSF51391">
    <property type="entry name" value="Thiamin phosphate synthase"/>
    <property type="match status" value="1"/>
</dbReference>
<organism evidence="4 5">
    <name type="scientific">Jeotgalibacillus malaysiensis</name>
    <dbReference type="NCBI Taxonomy" id="1508404"/>
    <lineage>
        <taxon>Bacteria</taxon>
        <taxon>Bacillati</taxon>
        <taxon>Bacillota</taxon>
        <taxon>Bacilli</taxon>
        <taxon>Bacillales</taxon>
        <taxon>Caryophanaceae</taxon>
        <taxon>Jeotgalibacillus</taxon>
    </lineage>
</organism>
<sequence>MKPGKLHLISTGTQTPEQLADTIERIHPEIDFIHLREKAKTAKEVYEIVELLINKGVPSSKIIINDRADVACTTNVRGVHLAFHSLPVEIVKQTFKNLTVGCSVHSLEEAQIAEQQGADYVIFGHIYSTQSKPGLIPKGLEQLNFISQSISIPVIAVGGIKPTNSSDVIRAGAQGIAVMSGILEAKNPLKAVQQYRSYLSESYDA</sequence>
<keyword evidence="5" id="KW-1185">Reference proteome</keyword>
<evidence type="ECO:0000313" key="4">
    <source>
        <dbReference type="EMBL" id="AJD92951.1"/>
    </source>
</evidence>
<dbReference type="AlphaFoldDB" id="A0A0B5AS83"/>
<keyword evidence="2" id="KW-0784">Thiamine biosynthesis</keyword>
<dbReference type="InterPro" id="IPR022998">
    <property type="entry name" value="ThiamineP_synth_TenI"/>
</dbReference>
<reference evidence="4 5" key="1">
    <citation type="submission" date="2014-08" db="EMBL/GenBank/DDBJ databases">
        <title>Complete genome of a marine bacteria Jeotgalibacillus malaysiensis.</title>
        <authorList>
            <person name="Yaakop A.S."/>
            <person name="Chan K.-G."/>
            <person name="Goh K.M."/>
        </authorList>
    </citation>
    <scope>NUCLEOTIDE SEQUENCE [LARGE SCALE GENOMIC DNA]</scope>
    <source>
        <strain evidence="4 5">D5</strain>
    </source>
</reference>
<protein>
    <submittedName>
        <fullName evidence="4">Thiamine-phosphate diphosphorylase</fullName>
        <ecNumber evidence="4">2.5.1.3</ecNumber>
    </submittedName>
</protein>
<dbReference type="EMBL" id="CP009416">
    <property type="protein sequence ID" value="AJD92951.1"/>
    <property type="molecule type" value="Genomic_DNA"/>
</dbReference>
<gene>
    <name evidence="4" type="ORF">JMA_36340</name>
</gene>
<evidence type="ECO:0000256" key="2">
    <source>
        <dbReference type="ARBA" id="ARBA00022977"/>
    </source>
</evidence>